<dbReference type="EMBL" id="BKZW01000004">
    <property type="protein sequence ID" value="GER91720.1"/>
    <property type="molecule type" value="Genomic_DNA"/>
</dbReference>
<proteinExistence type="inferred from homology"/>
<evidence type="ECO:0000313" key="7">
    <source>
        <dbReference type="EMBL" id="GER91720.1"/>
    </source>
</evidence>
<feature type="domain" description="VOC" evidence="6">
    <location>
        <begin position="171"/>
        <end position="303"/>
    </location>
</feature>
<comment type="caution">
    <text evidence="7">The sequence shown here is derived from an EMBL/GenBank/DDBJ whole genome shotgun (WGS) entry which is preliminary data.</text>
</comment>
<dbReference type="PIRSF" id="PIRSF009283">
    <property type="entry name" value="HPP_dOase"/>
    <property type="match status" value="1"/>
</dbReference>
<keyword evidence="3" id="KW-0479">Metal-binding</keyword>
<dbReference type="InterPro" id="IPR029068">
    <property type="entry name" value="Glyas_Bleomycin-R_OHBP_Dase"/>
</dbReference>
<evidence type="ECO:0000256" key="5">
    <source>
        <dbReference type="ARBA" id="ARBA00023004"/>
    </source>
</evidence>
<evidence type="ECO:0000256" key="3">
    <source>
        <dbReference type="ARBA" id="ARBA00022723"/>
    </source>
</evidence>
<reference evidence="7 8" key="1">
    <citation type="submission" date="2019-10" db="EMBL/GenBank/DDBJ databases">
        <title>Dictyobacter vulcani sp. nov., within the class Ktedonobacteria, isolated from soil of volcanic Mt. Zao.</title>
        <authorList>
            <person name="Zheng Y."/>
            <person name="Wang C.M."/>
            <person name="Sakai Y."/>
            <person name="Abe K."/>
            <person name="Yokota A."/>
            <person name="Yabe S."/>
        </authorList>
    </citation>
    <scope>NUCLEOTIDE SEQUENCE [LARGE SCALE GENOMIC DNA]</scope>
    <source>
        <strain evidence="7 8">W12</strain>
    </source>
</reference>
<dbReference type="AlphaFoldDB" id="A0A5J4KYW8"/>
<evidence type="ECO:0000256" key="1">
    <source>
        <dbReference type="ARBA" id="ARBA00001962"/>
    </source>
</evidence>
<evidence type="ECO:0000256" key="4">
    <source>
        <dbReference type="ARBA" id="ARBA00022737"/>
    </source>
</evidence>
<dbReference type="SUPFAM" id="SSF54593">
    <property type="entry name" value="Glyoxalase/Bleomycin resistance protein/Dihydroxybiphenyl dioxygenase"/>
    <property type="match status" value="1"/>
</dbReference>
<name>A0A5J4KYW8_9CHLR</name>
<gene>
    <name evidence="7" type="ORF">KDW_58820</name>
</gene>
<keyword evidence="7" id="KW-0223">Dioxygenase</keyword>
<dbReference type="CDD" id="cd08342">
    <property type="entry name" value="HPPD_N_like"/>
    <property type="match status" value="1"/>
</dbReference>
<dbReference type="Pfam" id="PF00903">
    <property type="entry name" value="Glyoxalase"/>
    <property type="match status" value="2"/>
</dbReference>
<dbReference type="RefSeq" id="WP_198925647.1">
    <property type="nucleotide sequence ID" value="NZ_BKZW01000004.1"/>
</dbReference>
<keyword evidence="4" id="KW-0677">Repeat</keyword>
<evidence type="ECO:0000313" key="8">
    <source>
        <dbReference type="Proteomes" id="UP000326912"/>
    </source>
</evidence>
<dbReference type="Gene3D" id="3.10.180.10">
    <property type="entry name" value="2,3-Dihydroxybiphenyl 1,2-Dioxygenase, domain 1"/>
    <property type="match status" value="2"/>
</dbReference>
<comment type="similarity">
    <text evidence="2">Belongs to the 4HPPD family.</text>
</comment>
<feature type="domain" description="VOC" evidence="6">
    <location>
        <begin position="15"/>
        <end position="145"/>
    </location>
</feature>
<evidence type="ECO:0000259" key="6">
    <source>
        <dbReference type="PROSITE" id="PS51819"/>
    </source>
</evidence>
<keyword evidence="8" id="KW-1185">Reference proteome</keyword>
<protein>
    <submittedName>
        <fullName evidence="7">4-hydroxyphenylpyruvate dioxygenase</fullName>
    </submittedName>
</protein>
<dbReference type="InterPro" id="IPR005956">
    <property type="entry name" value="4OHPhenylPyrv_dOase"/>
</dbReference>
<dbReference type="InterPro" id="IPR004360">
    <property type="entry name" value="Glyas_Fos-R_dOase_dom"/>
</dbReference>
<evidence type="ECO:0000256" key="2">
    <source>
        <dbReference type="ARBA" id="ARBA00005877"/>
    </source>
</evidence>
<dbReference type="Proteomes" id="UP000326912">
    <property type="component" value="Unassembled WGS sequence"/>
</dbReference>
<organism evidence="7 8">
    <name type="scientific">Dictyobacter vulcani</name>
    <dbReference type="NCBI Taxonomy" id="2607529"/>
    <lineage>
        <taxon>Bacteria</taxon>
        <taxon>Bacillati</taxon>
        <taxon>Chloroflexota</taxon>
        <taxon>Ktedonobacteria</taxon>
        <taxon>Ktedonobacterales</taxon>
        <taxon>Dictyobacteraceae</taxon>
        <taxon>Dictyobacter</taxon>
    </lineage>
</organism>
<dbReference type="GO" id="GO:0003868">
    <property type="term" value="F:4-hydroxyphenylpyruvate dioxygenase activity"/>
    <property type="evidence" value="ECO:0007669"/>
    <property type="project" value="InterPro"/>
</dbReference>
<dbReference type="GO" id="GO:0006572">
    <property type="term" value="P:L-tyrosine catabolic process"/>
    <property type="evidence" value="ECO:0007669"/>
    <property type="project" value="TreeGrafter"/>
</dbReference>
<dbReference type="PANTHER" id="PTHR11959:SF1">
    <property type="entry name" value="4-HYDROXYPHENYLPYRUVATE DIOXYGENASE"/>
    <property type="match status" value="1"/>
</dbReference>
<keyword evidence="7" id="KW-0560">Oxidoreductase</keyword>
<keyword evidence="5" id="KW-0408">Iron</keyword>
<dbReference type="GO" id="GO:0046872">
    <property type="term" value="F:metal ion binding"/>
    <property type="evidence" value="ECO:0007669"/>
    <property type="project" value="UniProtKB-KW"/>
</dbReference>
<dbReference type="InterPro" id="IPR041736">
    <property type="entry name" value="4OHPhenylPyrv_dOase_N"/>
</dbReference>
<keyword evidence="7" id="KW-0670">Pyruvate</keyword>
<dbReference type="InterPro" id="IPR037523">
    <property type="entry name" value="VOC_core"/>
</dbReference>
<dbReference type="PROSITE" id="PS51819">
    <property type="entry name" value="VOC"/>
    <property type="match status" value="2"/>
</dbReference>
<sequence length="303" mass="33388">MPVMPSGEDPIQLQGIDYVELYVGNALQSAHFYQTIFGFTPVAHSGLETNSRDRKSIVMKQGECTLVLTAPLQADGPIAEHVHRHGDGLKDIAFRVEDVAAAFEKALAFGARSALPPTVFHDQWGTITRATVTTYGDTTHSFIQRNDFTGIFLPDYAPLERTPVATAGFACFDHFAVSLPRGEVQTWVDFYKRGFGFAQIHEEGIQTEYSAMSSIAVQDPAEKIRFVLIEPKDGKRRSQVEEFLQFYGSPGVQHIALETSDIIETISALRSRGLGLVTAPASYYDLLPSGSDLSQKTLARSRI</sequence>
<accession>A0A5J4KYW8</accession>
<dbReference type="PANTHER" id="PTHR11959">
    <property type="entry name" value="4-HYDROXYPHENYLPYRUVATE DIOXYGENASE"/>
    <property type="match status" value="1"/>
</dbReference>
<comment type="cofactor">
    <cofactor evidence="1">
        <name>Fe cation</name>
        <dbReference type="ChEBI" id="CHEBI:24875"/>
    </cofactor>
</comment>